<sequence>MQLHDELRTLMGSIDPIFPEAPAASSKDPIDELAERLEAQRVDSMLLAMMEETLFAVDGLEEMTAPPSAAMPRKSARTKKPGTVPSSVGAKKPLKSRTKSRSEAPAGVKEHEAKDHISPEAEAIMDELGWQLTSHRQEPCGDRQPIVATRRYDRFGAGGIGAISRNVALQKAGPRASIASTQGYGAPGRYAAAAFHGGRKGAGSNTSGDLNRHR</sequence>
<dbReference type="Proteomes" id="UP001220530">
    <property type="component" value="Chromosome"/>
</dbReference>
<evidence type="ECO:0000313" key="3">
    <source>
        <dbReference type="Proteomes" id="UP001220530"/>
    </source>
</evidence>
<dbReference type="RefSeq" id="WP_282219962.1">
    <property type="nucleotide sequence ID" value="NZ_CP118246.1"/>
</dbReference>
<proteinExistence type="predicted"/>
<evidence type="ECO:0000313" key="2">
    <source>
        <dbReference type="EMBL" id="WDR03571.1"/>
    </source>
</evidence>
<feature type="region of interest" description="Disordered" evidence="1">
    <location>
        <begin position="65"/>
        <end position="119"/>
    </location>
</feature>
<organism evidence="2 3">
    <name type="scientific">Devosia algicola</name>
    <dbReference type="NCBI Taxonomy" id="3026418"/>
    <lineage>
        <taxon>Bacteria</taxon>
        <taxon>Pseudomonadati</taxon>
        <taxon>Pseudomonadota</taxon>
        <taxon>Alphaproteobacteria</taxon>
        <taxon>Hyphomicrobiales</taxon>
        <taxon>Devosiaceae</taxon>
        <taxon>Devosia</taxon>
    </lineage>
</organism>
<protein>
    <submittedName>
        <fullName evidence="2">Uncharacterized protein</fullName>
    </submittedName>
</protein>
<name>A0ABY7YQN9_9HYPH</name>
<gene>
    <name evidence="2" type="ORF">PSQ19_05650</name>
</gene>
<dbReference type="EMBL" id="CP118246">
    <property type="protein sequence ID" value="WDR03571.1"/>
    <property type="molecule type" value="Genomic_DNA"/>
</dbReference>
<evidence type="ECO:0000256" key="1">
    <source>
        <dbReference type="SAM" id="MobiDB-lite"/>
    </source>
</evidence>
<feature type="compositionally biased region" description="Polar residues" evidence="1">
    <location>
        <begin position="203"/>
        <end position="214"/>
    </location>
</feature>
<feature type="region of interest" description="Disordered" evidence="1">
    <location>
        <begin position="195"/>
        <end position="214"/>
    </location>
</feature>
<accession>A0ABY7YQN9</accession>
<reference evidence="2 3" key="1">
    <citation type="submission" date="2023-02" db="EMBL/GenBank/DDBJ databases">
        <title>Devosia algicola sp. nov., isolated from the phycosphere of marine algae.</title>
        <authorList>
            <person name="Kim J.M."/>
            <person name="Lee J.K."/>
            <person name="Choi B.J."/>
            <person name="Bayburt H."/>
            <person name="Jeon C.O."/>
        </authorList>
    </citation>
    <scope>NUCLEOTIDE SEQUENCE [LARGE SCALE GENOMIC DNA]</scope>
    <source>
        <strain evidence="2 3">G20-9</strain>
    </source>
</reference>
<keyword evidence="3" id="KW-1185">Reference proteome</keyword>
<feature type="compositionally biased region" description="Basic and acidic residues" evidence="1">
    <location>
        <begin position="108"/>
        <end position="119"/>
    </location>
</feature>